<keyword evidence="2" id="KW-0863">Zinc-finger</keyword>
<comment type="caution">
    <text evidence="5">The sequence shown here is derived from an EMBL/GenBank/DDBJ whole genome shotgun (WGS) entry which is preliminary data.</text>
</comment>
<feature type="compositionally biased region" description="Polar residues" evidence="3">
    <location>
        <begin position="320"/>
        <end position="332"/>
    </location>
</feature>
<dbReference type="PROSITE" id="PS50158">
    <property type="entry name" value="ZF_CCHC"/>
    <property type="match status" value="1"/>
</dbReference>
<dbReference type="EMBL" id="SGPM01000661">
    <property type="protein sequence ID" value="THH17326.1"/>
    <property type="molecule type" value="Genomic_DNA"/>
</dbReference>
<evidence type="ECO:0000259" key="4">
    <source>
        <dbReference type="PROSITE" id="PS50158"/>
    </source>
</evidence>
<accession>A0A4S4LXF5</accession>
<reference evidence="5 6" key="1">
    <citation type="submission" date="2019-02" db="EMBL/GenBank/DDBJ databases">
        <title>Genome sequencing of the rare red list fungi Antrodiella citrinella (Flaviporus citrinellus).</title>
        <authorList>
            <person name="Buettner E."/>
            <person name="Kellner H."/>
        </authorList>
    </citation>
    <scope>NUCLEOTIDE SEQUENCE [LARGE SCALE GENOMIC DNA]</scope>
    <source>
        <strain evidence="5 6">DSM 108506</strain>
    </source>
</reference>
<keyword evidence="2" id="KW-0862">Zinc</keyword>
<sequence length="711" mass="77559">GQLRLKNPDQRRGYTFTLAEVHSAALWLFQDERANPSSTTNSSIAATTGGSSFQSFPVSSSTAAAPPSALGAPDTLIVKREDLNAMFGRFHMQATAPRPPMAPGTYQAPPGWTQNNGLCHYCNEPGHIASRCETANKDLAEGLIARNYDNKIVLPTGHFLPREYRDDLAGMRNRFIEWHAQHPGNRRGPPALNNDPNQGPGPAPATQMMLEVSPVEQLSQYSLFTRESRIEALKHEIEVLSQMDTAVVEGRMTRSGARAVGFVPPPANQYESDEPVPRQATPGPAPAQAPVPEVVRNAAPIAPVPPMPRRASPGPRATSEPPSSAQARSQVPAQGVPLITHPYSLARDATYQPPAQRVMGAPSKPAGQPQQQTTYPSTNQAAYRTRPPAYNQEVIQAVYERSLNASSITISHKELLAVSPEVTNKYREYVTPIRKPPVPTVATHAYMEEIDEETDEVIVSTPKVVRFVDDDPVVLPFVPGVMAQELVPVPEAPEPVDVPDFSPDEYATTVTQVEGEDNQYYVSCPYDTYLSGLPPGAVPKPLKTGGESHHLRCIRSKVNNREEVDCILDGGSQIISMSEATCHALSLPYDPATRMSMQSANGTTDTSLGLCRNVPFSIGHIIVYLQVHVIRAAAYDILVGRPFDVLTASLIQNYTNEEQTITITCPNSGIKTTLPTFPRTRPKFSMPMPVKNEHSFDTTDRDVTVFRSSGN</sequence>
<feature type="region of interest" description="Disordered" evidence="3">
    <location>
        <begin position="181"/>
        <end position="206"/>
    </location>
</feature>
<organism evidence="5 6">
    <name type="scientific">Antrodiella citrinella</name>
    <dbReference type="NCBI Taxonomy" id="2447956"/>
    <lineage>
        <taxon>Eukaryota</taxon>
        <taxon>Fungi</taxon>
        <taxon>Dikarya</taxon>
        <taxon>Basidiomycota</taxon>
        <taxon>Agaricomycotina</taxon>
        <taxon>Agaricomycetes</taxon>
        <taxon>Polyporales</taxon>
        <taxon>Steccherinaceae</taxon>
        <taxon>Antrodiella</taxon>
    </lineage>
</organism>
<keyword evidence="2" id="KW-0479">Metal-binding</keyword>
<dbReference type="CDD" id="cd00303">
    <property type="entry name" value="retropepsin_like"/>
    <property type="match status" value="1"/>
</dbReference>
<dbReference type="SUPFAM" id="SSF57756">
    <property type="entry name" value="Retrovirus zinc finger-like domains"/>
    <property type="match status" value="1"/>
</dbReference>
<evidence type="ECO:0000313" key="6">
    <source>
        <dbReference type="Proteomes" id="UP000308730"/>
    </source>
</evidence>
<feature type="compositionally biased region" description="Polar residues" evidence="3">
    <location>
        <begin position="368"/>
        <end position="382"/>
    </location>
</feature>
<dbReference type="GO" id="GO:0008270">
    <property type="term" value="F:zinc ion binding"/>
    <property type="evidence" value="ECO:0007669"/>
    <property type="project" value="UniProtKB-KW"/>
</dbReference>
<evidence type="ECO:0000256" key="3">
    <source>
        <dbReference type="SAM" id="MobiDB-lite"/>
    </source>
</evidence>
<protein>
    <recommendedName>
        <fullName evidence="4">CCHC-type domain-containing protein</fullName>
    </recommendedName>
</protein>
<feature type="domain" description="CCHC-type" evidence="4">
    <location>
        <begin position="119"/>
        <end position="132"/>
    </location>
</feature>
<evidence type="ECO:0000313" key="5">
    <source>
        <dbReference type="EMBL" id="THH17326.1"/>
    </source>
</evidence>
<evidence type="ECO:0000256" key="2">
    <source>
        <dbReference type="PROSITE-ProRule" id="PRU00047"/>
    </source>
</evidence>
<dbReference type="GO" id="GO:0006397">
    <property type="term" value="P:mRNA processing"/>
    <property type="evidence" value="ECO:0007669"/>
    <property type="project" value="UniProtKB-KW"/>
</dbReference>
<dbReference type="AlphaFoldDB" id="A0A4S4LXF5"/>
<keyword evidence="1" id="KW-0507">mRNA processing</keyword>
<dbReference type="Pfam" id="PF13650">
    <property type="entry name" value="Asp_protease_2"/>
    <property type="match status" value="1"/>
</dbReference>
<keyword evidence="6" id="KW-1185">Reference proteome</keyword>
<dbReference type="Gene3D" id="2.40.70.10">
    <property type="entry name" value="Acid Proteases"/>
    <property type="match status" value="1"/>
</dbReference>
<dbReference type="SUPFAM" id="SSF50630">
    <property type="entry name" value="Acid proteases"/>
    <property type="match status" value="1"/>
</dbReference>
<proteinExistence type="predicted"/>
<dbReference type="OrthoDB" id="2734749at2759"/>
<dbReference type="Proteomes" id="UP000308730">
    <property type="component" value="Unassembled WGS sequence"/>
</dbReference>
<name>A0A4S4LXF5_9APHY</name>
<dbReference type="GO" id="GO:0003676">
    <property type="term" value="F:nucleic acid binding"/>
    <property type="evidence" value="ECO:0007669"/>
    <property type="project" value="InterPro"/>
</dbReference>
<dbReference type="InterPro" id="IPR001878">
    <property type="entry name" value="Znf_CCHC"/>
</dbReference>
<feature type="non-terminal residue" evidence="5">
    <location>
        <position position="1"/>
    </location>
</feature>
<evidence type="ECO:0000256" key="1">
    <source>
        <dbReference type="ARBA" id="ARBA00022664"/>
    </source>
</evidence>
<dbReference type="InterPro" id="IPR036875">
    <property type="entry name" value="Znf_CCHC_sf"/>
</dbReference>
<feature type="region of interest" description="Disordered" evidence="3">
    <location>
        <begin position="258"/>
        <end position="332"/>
    </location>
</feature>
<feature type="region of interest" description="Disordered" evidence="3">
    <location>
        <begin position="355"/>
        <end position="384"/>
    </location>
</feature>
<dbReference type="InterPro" id="IPR021109">
    <property type="entry name" value="Peptidase_aspartic_dom_sf"/>
</dbReference>
<gene>
    <name evidence="5" type="ORF">EUX98_g9152</name>
</gene>